<evidence type="ECO:0000256" key="1">
    <source>
        <dbReference type="SAM" id="MobiDB-lite"/>
    </source>
</evidence>
<gene>
    <name evidence="3" type="ORF">BARRO_30144</name>
    <name evidence="4" type="ORF">O99_01150</name>
</gene>
<feature type="domain" description="Flagellar hook-length control protein-like C-terminal" evidence="2">
    <location>
        <begin position="276"/>
        <end position="333"/>
    </location>
</feature>
<dbReference type="AlphaFoldDB" id="E6YL25"/>
<evidence type="ECO:0000313" key="5">
    <source>
        <dbReference type="Proteomes" id="UP000027336"/>
    </source>
</evidence>
<dbReference type="HOGENOM" id="CLU_641998_0_0_5"/>
<sequence>MMISADGLCGFLSVQMATINKTTADKVAVQSEDCADNQLPKTFDTLLKQSKFEQDKNFHEDSSLIHRVKEALEESVKQTILDEGAEYLNKGQDPLAKVIESEISEEIVEQNVIKAFEKKLQKAKHGYLGNKENMSFQNFLNPLYLAQRFVKQEKIGEKISEHVKHGSITASINGDVQNQWVADIQKECAIEDKVQIKAVDKHFLTHPKMPQYSIQNFAHESESLTLRVGMEIERTQSLKNLEIGNRLILQEEKPDFMMQLSGVDITCNKKVGDVRILHLKLTPVELGTVDAKVRMTAQGLHIELCTQHRETARLLISNQQMLSYVLEKAHVHDSGHLLISIVDKSSQVIQQNQSLQMEQRLEQDNSGQHFNGQRQAFGDNEQNGKNESKQFFKQFPLSDATFLDIPFEDISSRISYRLVV</sequence>
<accession>E6YL25</accession>
<proteinExistence type="predicted"/>
<reference evidence="3" key="1">
    <citation type="journal article" date="2011" name="PLoS Genet.">
        <title>Parallel evolution of a type IV secretion system in radiating lineages of the host-restricted bacterial pathogen Bartonella.</title>
        <authorList>
            <person name="Engel P."/>
            <person name="Salzburger W."/>
            <person name="Liesch M."/>
            <person name="Chang C.C."/>
            <person name="Maruyama S."/>
            <person name="Lanz C."/>
            <person name="Calteau A."/>
            <person name="Lajus A."/>
            <person name="Medigue C."/>
            <person name="Schuster S.C."/>
            <person name="Dehio C."/>
        </authorList>
    </citation>
    <scope>NUCLEOTIDE SEQUENCE</scope>
    <source>
        <strain evidence="3">ATCC BAA-1498</strain>
    </source>
</reference>
<dbReference type="Gene3D" id="3.30.750.140">
    <property type="match status" value="1"/>
</dbReference>
<feature type="region of interest" description="Disordered" evidence="1">
    <location>
        <begin position="354"/>
        <end position="385"/>
    </location>
</feature>
<dbReference type="eggNOG" id="COG3144">
    <property type="taxonomic scope" value="Bacteria"/>
</dbReference>
<evidence type="ECO:0000313" key="3">
    <source>
        <dbReference type="EMBL" id="CBI77563.1"/>
    </source>
</evidence>
<keyword evidence="3" id="KW-0969">Cilium</keyword>
<evidence type="ECO:0000313" key="4">
    <source>
        <dbReference type="EMBL" id="KEC54269.1"/>
    </source>
</evidence>
<reference evidence="4 5" key="2">
    <citation type="submission" date="2012-04" db="EMBL/GenBank/DDBJ databases">
        <title>The Genome Sequence of Bartonella rochalimae BMGH.</title>
        <authorList>
            <consortium name="The Broad Institute Genome Sequencing Platform"/>
            <consortium name="The Broad Institute Genome Sequencing Center for Infectious Disease"/>
            <person name="Feldgarden M."/>
            <person name="Kirby J."/>
            <person name="Kosoy M."/>
            <person name="Birtles R."/>
            <person name="Probert W.S."/>
            <person name="Chiaraviglio L."/>
            <person name="Walker B."/>
            <person name="Young S.K."/>
            <person name="Zeng Q."/>
            <person name="Gargeya S."/>
            <person name="Fitzgerald M."/>
            <person name="Haas B."/>
            <person name="Abouelleil A."/>
            <person name="Alvarado L."/>
            <person name="Arachchi H.M."/>
            <person name="Berlin A.M."/>
            <person name="Chapman S.B."/>
            <person name="Goldberg J."/>
            <person name="Griggs A."/>
            <person name="Gujja S."/>
            <person name="Hansen M."/>
            <person name="Howarth C."/>
            <person name="Imamovic A."/>
            <person name="Larimer J."/>
            <person name="McCowen C."/>
            <person name="Montmayeur A."/>
            <person name="Murphy C."/>
            <person name="Neiman D."/>
            <person name="Pearson M."/>
            <person name="Priest M."/>
            <person name="Roberts A."/>
            <person name="Saif S."/>
            <person name="Shea T."/>
            <person name="Sisk P."/>
            <person name="Sykes S."/>
            <person name="Wortman J."/>
            <person name="Nusbaum C."/>
            <person name="Birren B."/>
        </authorList>
    </citation>
    <scope>NUCLEOTIDE SEQUENCE [LARGE SCALE GENOMIC DNA]</scope>
    <source>
        <strain evidence="4 5">ATCC BAA-1498</strain>
    </source>
</reference>
<dbReference type="InterPro" id="IPR021136">
    <property type="entry name" value="Flagellar_hook_control-like_C"/>
</dbReference>
<dbReference type="OrthoDB" id="7923386at2"/>
<keyword evidence="3" id="KW-0966">Cell projection</keyword>
<dbReference type="PATRIC" id="fig|685782.3.peg.1200"/>
<organism evidence="3">
    <name type="scientific">Bartonella rochalimae ATCC BAA-1498</name>
    <dbReference type="NCBI Taxonomy" id="685782"/>
    <lineage>
        <taxon>Bacteria</taxon>
        <taxon>Pseudomonadati</taxon>
        <taxon>Pseudomonadota</taxon>
        <taxon>Alphaproteobacteria</taxon>
        <taxon>Hyphomicrobiales</taxon>
        <taxon>Bartonellaceae</taxon>
        <taxon>Bartonella</taxon>
    </lineage>
</organism>
<keyword evidence="5" id="KW-1185">Reference proteome</keyword>
<dbReference type="RefSeq" id="WP_035007154.1">
    <property type="nucleotide sequence ID" value="NZ_KL407338.1"/>
</dbReference>
<dbReference type="EMBL" id="FN645457">
    <property type="protein sequence ID" value="CBI77563.1"/>
    <property type="molecule type" value="Genomic_DNA"/>
</dbReference>
<name>E6YL25_9HYPH</name>
<dbReference type="Pfam" id="PF02120">
    <property type="entry name" value="Flg_hook"/>
    <property type="match status" value="1"/>
</dbReference>
<evidence type="ECO:0000259" key="2">
    <source>
        <dbReference type="Pfam" id="PF02120"/>
    </source>
</evidence>
<keyword evidence="3" id="KW-0282">Flagellum</keyword>
<dbReference type="EMBL" id="AHPK01000018">
    <property type="protein sequence ID" value="KEC54269.1"/>
    <property type="molecule type" value="Genomic_DNA"/>
</dbReference>
<protein>
    <submittedName>
        <fullName evidence="3">Putative flagellar motor protein</fullName>
    </submittedName>
</protein>
<dbReference type="InterPro" id="IPR038610">
    <property type="entry name" value="FliK-like_C_sf"/>
</dbReference>
<feature type="compositionally biased region" description="Polar residues" evidence="1">
    <location>
        <begin position="364"/>
        <end position="381"/>
    </location>
</feature>
<dbReference type="Proteomes" id="UP000027336">
    <property type="component" value="Unassembled WGS sequence"/>
</dbReference>